<dbReference type="InterPro" id="IPR017850">
    <property type="entry name" value="Alkaline_phosphatase_core_sf"/>
</dbReference>
<accession>A0A7M1SUP9</accession>
<dbReference type="GO" id="GO:0016740">
    <property type="term" value="F:transferase activity"/>
    <property type="evidence" value="ECO:0007669"/>
    <property type="project" value="UniProtKB-KW"/>
</dbReference>
<dbReference type="GO" id="GO:0046872">
    <property type="term" value="F:metal ion binding"/>
    <property type="evidence" value="ECO:0007669"/>
    <property type="project" value="UniProtKB-KW"/>
</dbReference>
<dbReference type="PROSITE" id="PS00149">
    <property type="entry name" value="SULFATASE_2"/>
    <property type="match status" value="1"/>
</dbReference>
<dbReference type="GO" id="GO:0004065">
    <property type="term" value="F:arylsulfatase activity"/>
    <property type="evidence" value="ECO:0007669"/>
    <property type="project" value="TreeGrafter"/>
</dbReference>
<organism evidence="6 7">
    <name type="scientific">Ruania alkalisoli</name>
    <dbReference type="NCBI Taxonomy" id="2779775"/>
    <lineage>
        <taxon>Bacteria</taxon>
        <taxon>Bacillati</taxon>
        <taxon>Actinomycetota</taxon>
        <taxon>Actinomycetes</taxon>
        <taxon>Micrococcales</taxon>
        <taxon>Ruaniaceae</taxon>
        <taxon>Ruania</taxon>
    </lineage>
</organism>
<keyword evidence="3 6" id="KW-0378">Hydrolase</keyword>
<dbReference type="EMBL" id="CP063169">
    <property type="protein sequence ID" value="QOR70664.1"/>
    <property type="molecule type" value="Genomic_DNA"/>
</dbReference>
<dbReference type="Pfam" id="PF00884">
    <property type="entry name" value="Sulfatase"/>
    <property type="match status" value="1"/>
</dbReference>
<comment type="similarity">
    <text evidence="1">Belongs to the sulfatase family.</text>
</comment>
<reference evidence="6 7" key="1">
    <citation type="submission" date="2020-10" db="EMBL/GenBank/DDBJ databases">
        <title>Haloactinobacterium sp. RN3S43, a bacterium isolated from saline soil.</title>
        <authorList>
            <person name="Sun J.-Q."/>
        </authorList>
    </citation>
    <scope>NUCLEOTIDE SEQUENCE [LARGE SCALE GENOMIC DNA]</scope>
    <source>
        <strain evidence="6 7">RN3S43</strain>
    </source>
</reference>
<evidence type="ECO:0000256" key="3">
    <source>
        <dbReference type="ARBA" id="ARBA00022801"/>
    </source>
</evidence>
<evidence type="ECO:0000256" key="2">
    <source>
        <dbReference type="ARBA" id="ARBA00022723"/>
    </source>
</evidence>
<evidence type="ECO:0000259" key="5">
    <source>
        <dbReference type="Pfam" id="PF00884"/>
    </source>
</evidence>
<keyword evidence="4" id="KW-0106">Calcium</keyword>
<dbReference type="InterPro" id="IPR000917">
    <property type="entry name" value="Sulfatase_N"/>
</dbReference>
<keyword evidence="6" id="KW-0808">Transferase</keyword>
<sequence>MSRSAAGRTRVGADDRPHVLLIMTDQQRFDTIACRGNTEIHTPHLDRLVRRGLTFERGYSTTPVCVPARYTLRSGCEPTRTDIWDNRLPPGRHERLRAEQGPYLAEAMRERGYRTFGIGKFHTSPWDADVGFEVHLHSEEQYETPDQRARDSYASWISTEHAEYDWVDALMGERTEMYYMPQTSPLPASLTVEAWAADRAVEQIEQPDPRPFFGAVSFIGPHPPFAPPMPYHRMYDPDRMPLPVRGDLDVDHLDQQLPWMNAMTFAENVDDDRARSLKARYYGEISYIDACIGTILDAVDRLPDPDNVLICFVSDHGDLLGDHSGWQKESFFEASTRIPFLLSWPRMLPADQACADLVCLTDIFGICTTAAGRPDLRQGHDVLGTLLGRGAPRRRLIGYHGRPRTRRFKAMVVQDRWKLIFLANGGHRLLFDVESDPDELTALQHEHPGVVAELTRALIEDLIAEGCSAALVDGAEGTHLWTQPYEVWERTRIYQFDKSRGITGFPENPATVCHDPVLT</sequence>
<dbReference type="SUPFAM" id="SSF53649">
    <property type="entry name" value="Alkaline phosphatase-like"/>
    <property type="match status" value="1"/>
</dbReference>
<protein>
    <submittedName>
        <fullName evidence="6">Sulfatase-like hydrolase/transferase</fullName>
    </submittedName>
</protein>
<dbReference type="PANTHER" id="PTHR42693">
    <property type="entry name" value="ARYLSULFATASE FAMILY MEMBER"/>
    <property type="match status" value="1"/>
</dbReference>
<keyword evidence="7" id="KW-1185">Reference proteome</keyword>
<dbReference type="KEGG" id="halt:IM660_19155"/>
<keyword evidence="2" id="KW-0479">Metal-binding</keyword>
<dbReference type="InterPro" id="IPR050738">
    <property type="entry name" value="Sulfatase"/>
</dbReference>
<proteinExistence type="inferred from homology"/>
<name>A0A7M1SUP9_9MICO</name>
<evidence type="ECO:0000313" key="7">
    <source>
        <dbReference type="Proteomes" id="UP000593758"/>
    </source>
</evidence>
<dbReference type="PANTHER" id="PTHR42693:SF53">
    <property type="entry name" value="ENDO-4-O-SULFATASE"/>
    <property type="match status" value="1"/>
</dbReference>
<dbReference type="InterPro" id="IPR024607">
    <property type="entry name" value="Sulfatase_CS"/>
</dbReference>
<dbReference type="AlphaFoldDB" id="A0A7M1SUP9"/>
<dbReference type="RefSeq" id="WP_193497339.1">
    <property type="nucleotide sequence ID" value="NZ_CP063169.1"/>
</dbReference>
<evidence type="ECO:0000313" key="6">
    <source>
        <dbReference type="EMBL" id="QOR70664.1"/>
    </source>
</evidence>
<dbReference type="Gene3D" id="3.40.720.10">
    <property type="entry name" value="Alkaline Phosphatase, subunit A"/>
    <property type="match status" value="1"/>
</dbReference>
<evidence type="ECO:0000256" key="1">
    <source>
        <dbReference type="ARBA" id="ARBA00008779"/>
    </source>
</evidence>
<dbReference type="Proteomes" id="UP000593758">
    <property type="component" value="Chromosome"/>
</dbReference>
<gene>
    <name evidence="6" type="ORF">IM660_19155</name>
</gene>
<feature type="domain" description="Sulfatase N-terminal" evidence="5">
    <location>
        <begin position="17"/>
        <end position="350"/>
    </location>
</feature>
<evidence type="ECO:0000256" key="4">
    <source>
        <dbReference type="ARBA" id="ARBA00022837"/>
    </source>
</evidence>